<reference evidence="1 2" key="1">
    <citation type="submission" date="2020-01" db="EMBL/GenBank/DDBJ databases">
        <title>Draft Genome Sequence of Vibrio sp. strain OCN044, Isolated from a Healthy Coral at Palmyra Atoll.</title>
        <authorList>
            <person name="Videau P."/>
            <person name="Loughran R."/>
            <person name="Esquivel A."/>
            <person name="Deadmond M."/>
            <person name="Paddock B.E."/>
            <person name="Saw J.H."/>
            <person name="Ushijima B."/>
        </authorList>
    </citation>
    <scope>NUCLEOTIDE SEQUENCE [LARGE SCALE GENOMIC DNA]</scope>
    <source>
        <strain evidence="1 2">OCN044</strain>
    </source>
</reference>
<comment type="caution">
    <text evidence="1">The sequence shown here is derived from an EMBL/GenBank/DDBJ whole genome shotgun (WGS) entry which is preliminary data.</text>
</comment>
<evidence type="ECO:0008006" key="3">
    <source>
        <dbReference type="Google" id="ProtNLM"/>
    </source>
</evidence>
<dbReference type="RefSeq" id="WP_160928043.1">
    <property type="nucleotide sequence ID" value="NZ_WWEU01000002.1"/>
</dbReference>
<dbReference type="Gene3D" id="2.60.120.620">
    <property type="entry name" value="q2cbj1_9rhob like domain"/>
    <property type="match status" value="1"/>
</dbReference>
<protein>
    <recommendedName>
        <fullName evidence="3">Prolyl 4-hydroxylase alpha subunit Fe(2+) 2OG dioxygenase domain-containing protein</fullName>
    </recommendedName>
</protein>
<organism evidence="1 2">
    <name type="scientific">Vibrio tetraodonis subsp. pristinus</name>
    <dbReference type="NCBI Taxonomy" id="2695891"/>
    <lineage>
        <taxon>Bacteria</taxon>
        <taxon>Pseudomonadati</taxon>
        <taxon>Pseudomonadota</taxon>
        <taxon>Gammaproteobacteria</taxon>
        <taxon>Vibrionales</taxon>
        <taxon>Vibrionaceae</taxon>
        <taxon>Vibrio</taxon>
    </lineage>
</organism>
<dbReference type="Proteomes" id="UP000478571">
    <property type="component" value="Unassembled WGS sequence"/>
</dbReference>
<dbReference type="AlphaFoldDB" id="A0A6L8LZU7"/>
<sequence length="257" mass="29789">MSTQLRSILKHAKHSFWDEPRYIKNTKIDFEGRDEFQKNVLEAVNEKGYYLASEYFDKETTQIMLDAAKKHSGKTAQDDKLHLSFPDYGVERYLAADRRNELSPFFCEYFDEIGASYLGGHGTRYQSMFEVKGTIGKRSSADIPHFDDWRKRFKIFLYLNDVGKENCPFVIYENSYSRDPARKHKELEYVLSGKNGSYGHLCSNEELKLLENPRVTKISVEAKAGSVIFVDTRFIHRGTASIKGDNRLLLGSYFDLR</sequence>
<evidence type="ECO:0000313" key="2">
    <source>
        <dbReference type="Proteomes" id="UP000478571"/>
    </source>
</evidence>
<proteinExistence type="predicted"/>
<name>A0A6L8LZU7_9VIBR</name>
<evidence type="ECO:0000313" key="1">
    <source>
        <dbReference type="EMBL" id="MYM58809.1"/>
    </source>
</evidence>
<gene>
    <name evidence="1" type="ORF">GTG28_06200</name>
</gene>
<keyword evidence="2" id="KW-1185">Reference proteome</keyword>
<dbReference type="EMBL" id="WWEU01000002">
    <property type="protein sequence ID" value="MYM58809.1"/>
    <property type="molecule type" value="Genomic_DNA"/>
</dbReference>
<accession>A0A6L8LZU7</accession>
<dbReference type="SUPFAM" id="SSF51197">
    <property type="entry name" value="Clavaminate synthase-like"/>
    <property type="match status" value="1"/>
</dbReference>